<dbReference type="InterPro" id="IPR036918">
    <property type="entry name" value="Pyrv_Knase_C_sf"/>
</dbReference>
<dbReference type="AlphaFoldDB" id="A0A1G6PHH6"/>
<dbReference type="EMBL" id="FMYV01000008">
    <property type="protein sequence ID" value="SDC79613.1"/>
    <property type="molecule type" value="Genomic_DNA"/>
</dbReference>
<dbReference type="Gene3D" id="3.40.1380.20">
    <property type="entry name" value="Pyruvate kinase, C-terminal domain"/>
    <property type="match status" value="1"/>
</dbReference>
<gene>
    <name evidence="1" type="ORF">SAMN04488588_1812</name>
</gene>
<protein>
    <submittedName>
        <fullName evidence="1">Uncharacterized protein</fullName>
    </submittedName>
</protein>
<dbReference type="SUPFAM" id="SSF52935">
    <property type="entry name" value="PK C-terminal domain-like"/>
    <property type="match status" value="1"/>
</dbReference>
<evidence type="ECO:0000313" key="1">
    <source>
        <dbReference type="EMBL" id="SDC79613.1"/>
    </source>
</evidence>
<dbReference type="Proteomes" id="UP000199322">
    <property type="component" value="Unassembled WGS sequence"/>
</dbReference>
<dbReference type="RefSeq" id="WP_091405034.1">
    <property type="nucleotide sequence ID" value="NZ_FMYV01000008.1"/>
</dbReference>
<organism evidence="1 2">
    <name type="scientific">Geotoga petraea</name>
    <dbReference type="NCBI Taxonomy" id="28234"/>
    <lineage>
        <taxon>Bacteria</taxon>
        <taxon>Thermotogati</taxon>
        <taxon>Thermotogota</taxon>
        <taxon>Thermotogae</taxon>
        <taxon>Petrotogales</taxon>
        <taxon>Petrotogaceae</taxon>
        <taxon>Geotoga</taxon>
    </lineage>
</organism>
<dbReference type="STRING" id="28234.SAMN04488588_1812"/>
<name>A0A1G6PHH6_9BACT</name>
<sequence length="192" mass="21725">MLENKIYFLNDGKEKNTINCIQKTVDFCTENHIKKIIINSTTGFTAKKAMETIKTQNLELIFVTHMSGYKEESINEFDLNLKKQIEKNGYKIFTGTHILKGIEASFQKYYNGIYPSIIFADALRTVSQGTKVIIESSIMVKDAGLISKDEWVAVISGSHRGADTSAFIKPSHSNNIKKFVFGGFITMKNKFF</sequence>
<proteinExistence type="predicted"/>
<evidence type="ECO:0000313" key="2">
    <source>
        <dbReference type="Proteomes" id="UP000199322"/>
    </source>
</evidence>
<keyword evidence="2" id="KW-1185">Reference proteome</keyword>
<reference evidence="1 2" key="1">
    <citation type="submission" date="2016-10" db="EMBL/GenBank/DDBJ databases">
        <authorList>
            <person name="de Groot N.N."/>
        </authorList>
    </citation>
    <scope>NUCLEOTIDE SEQUENCE [LARGE SCALE GENOMIC DNA]</scope>
    <source>
        <strain evidence="1 2">WG14</strain>
    </source>
</reference>
<accession>A0A1G6PHH6</accession>